<evidence type="ECO:0000313" key="9">
    <source>
        <dbReference type="Proteomes" id="UP001497600"/>
    </source>
</evidence>
<evidence type="ECO:0000256" key="2">
    <source>
        <dbReference type="ARBA" id="ARBA00022692"/>
    </source>
</evidence>
<evidence type="ECO:0000259" key="7">
    <source>
        <dbReference type="Pfam" id="PF06398"/>
    </source>
</evidence>
<feature type="region of interest" description="Disordered" evidence="5">
    <location>
        <begin position="50"/>
        <end position="75"/>
    </location>
</feature>
<feature type="transmembrane region" description="Helical" evidence="6">
    <location>
        <begin position="340"/>
        <end position="359"/>
    </location>
</feature>
<feature type="domain" description="TECPR1-like DysF" evidence="7">
    <location>
        <begin position="118"/>
        <end position="537"/>
    </location>
</feature>
<keyword evidence="9" id="KW-1185">Reference proteome</keyword>
<accession>A0ABP0EFT9</accession>
<dbReference type="PANTHER" id="PTHR28304">
    <property type="entry name" value="PEROXISOMAL MEMBRANE PROTEIN PEX29"/>
    <property type="match status" value="1"/>
</dbReference>
<feature type="compositionally biased region" description="Basic and acidic residues" evidence="5">
    <location>
        <begin position="283"/>
        <end position="293"/>
    </location>
</feature>
<dbReference type="InterPro" id="IPR010482">
    <property type="entry name" value="TECPR1-like_DysF"/>
</dbReference>
<feature type="region of interest" description="Disordered" evidence="5">
    <location>
        <begin position="243"/>
        <end position="293"/>
    </location>
</feature>
<evidence type="ECO:0000256" key="6">
    <source>
        <dbReference type="SAM" id="Phobius"/>
    </source>
</evidence>
<dbReference type="Proteomes" id="UP001497600">
    <property type="component" value="Chromosome E"/>
</dbReference>
<dbReference type="InterPro" id="IPR052816">
    <property type="entry name" value="Peroxisomal_Membrane_PEX28-32"/>
</dbReference>
<evidence type="ECO:0000256" key="1">
    <source>
        <dbReference type="ARBA" id="ARBA00004141"/>
    </source>
</evidence>
<proteinExistence type="predicted"/>
<feature type="compositionally biased region" description="Low complexity" evidence="5">
    <location>
        <begin position="243"/>
        <end position="260"/>
    </location>
</feature>
<evidence type="ECO:0000313" key="8">
    <source>
        <dbReference type="EMBL" id="CAK7907114.1"/>
    </source>
</evidence>
<keyword evidence="4 6" id="KW-0472">Membrane</keyword>
<keyword evidence="2 6" id="KW-0812">Transmembrane</keyword>
<gene>
    <name evidence="8" type="ORF">CAAN4_E03972</name>
</gene>
<evidence type="ECO:0000256" key="3">
    <source>
        <dbReference type="ARBA" id="ARBA00022989"/>
    </source>
</evidence>
<keyword evidence="3 6" id="KW-1133">Transmembrane helix</keyword>
<dbReference type="PANTHER" id="PTHR28304:SF1">
    <property type="entry name" value="PEROXISOMAL MEMBRANE PROTEIN PEX28"/>
    <property type="match status" value="1"/>
</dbReference>
<evidence type="ECO:0000256" key="4">
    <source>
        <dbReference type="ARBA" id="ARBA00023136"/>
    </source>
</evidence>
<dbReference type="EMBL" id="OZ004257">
    <property type="protein sequence ID" value="CAK7907114.1"/>
    <property type="molecule type" value="Genomic_DNA"/>
</dbReference>
<reference evidence="8 9" key="1">
    <citation type="submission" date="2024-01" db="EMBL/GenBank/DDBJ databases">
        <authorList>
            <consortium name="Genoscope - CEA"/>
            <person name="William W."/>
        </authorList>
    </citation>
    <scope>NUCLEOTIDE SEQUENCE [LARGE SCALE GENOMIC DNA]</scope>
    <source>
        <strain evidence="8 9">29B2s-10</strain>
    </source>
</reference>
<comment type="subcellular location">
    <subcellularLocation>
        <location evidence="1">Membrane</location>
        <topology evidence="1">Multi-pass membrane protein</topology>
    </subcellularLocation>
</comment>
<dbReference type="Pfam" id="PF06398">
    <property type="entry name" value="Pex24p"/>
    <property type="match status" value="1"/>
</dbReference>
<feature type="compositionally biased region" description="Acidic residues" evidence="5">
    <location>
        <begin position="266"/>
        <end position="276"/>
    </location>
</feature>
<name>A0ABP0EFT9_9ASCO</name>
<protein>
    <recommendedName>
        <fullName evidence="7">TECPR1-like DysF domain-containing protein</fullName>
    </recommendedName>
</protein>
<evidence type="ECO:0000256" key="5">
    <source>
        <dbReference type="SAM" id="MobiDB-lite"/>
    </source>
</evidence>
<feature type="transmembrane region" description="Helical" evidence="6">
    <location>
        <begin position="168"/>
        <end position="191"/>
    </location>
</feature>
<sequence>MSSSNESSFRRRALQRMYDFSSTISDNHEGKNRGLAAEAAASIFGREIDRLNGRPSSSEDLDEDEESISSTGESARTGHFVDSLLEKLLKHAIAEDDPERLLLHQKFKDPERSKRPNLSFKILVSNFRTLSGRMSGLFAVQYGIIRIVTWKRPSKTISLLVLYTWLCLWPHLILAYPLIFLIFGVMIPGYLHRHPTRTPPLIKVKKRGQSLLDFFNQSEDRSIVSDLMDDPIEDRVELAAKAESQSLTSSAAETTAESTSIIDPDVTAETEQEEDSSSSTTTSDRRGNRESKSHFKSQITLMMNMRDLQNLTTDIIEGYDAAEVFWYQKAGFKDENLSTLIFYDVIIATGIVLFFGPYIPWRIIFIQSGWAGLILCHPNSKKYIQQIQFFPSNVKRKARVKKEVEKYERQDIIVDDSAEVRKVEIFELQVKSLTTNSWKFYIFSNDMFDLKHPNRAAGKRPSGVHHLSKIIPPKDWKFDIGYVNEWVTDLKPREFIHERSIENNTIKVRDNETEGWIYDSAPDSDISFEFRRRRLYRECFRYSRPAKEPSRL</sequence>
<organism evidence="8 9">
    <name type="scientific">[Candida] anglica</name>
    <dbReference type="NCBI Taxonomy" id="148631"/>
    <lineage>
        <taxon>Eukaryota</taxon>
        <taxon>Fungi</taxon>
        <taxon>Dikarya</taxon>
        <taxon>Ascomycota</taxon>
        <taxon>Saccharomycotina</taxon>
        <taxon>Pichiomycetes</taxon>
        <taxon>Debaryomycetaceae</taxon>
        <taxon>Kurtzmaniella</taxon>
    </lineage>
</organism>